<accession>A0AAE0Z1A0</accession>
<protein>
    <recommendedName>
        <fullName evidence="1">ZSWIM1/3 RNaseH-like domain-containing protein</fullName>
    </recommendedName>
</protein>
<dbReference type="PANTHER" id="PTHR31569:SF4">
    <property type="entry name" value="SWIM-TYPE DOMAIN-CONTAINING PROTEIN"/>
    <property type="match status" value="1"/>
</dbReference>
<dbReference type="EMBL" id="JAWDGP010004986">
    <property type="protein sequence ID" value="KAK3760416.1"/>
    <property type="molecule type" value="Genomic_DNA"/>
</dbReference>
<proteinExistence type="predicted"/>
<dbReference type="PANTHER" id="PTHR31569">
    <property type="entry name" value="SWIM-TYPE DOMAIN-CONTAINING PROTEIN"/>
    <property type="match status" value="1"/>
</dbReference>
<gene>
    <name evidence="2" type="ORF">RRG08_018644</name>
</gene>
<evidence type="ECO:0000313" key="2">
    <source>
        <dbReference type="EMBL" id="KAK3760416.1"/>
    </source>
</evidence>
<dbReference type="Pfam" id="PF21056">
    <property type="entry name" value="ZSWIM1-3_RNaseH-like"/>
    <property type="match status" value="1"/>
</dbReference>
<sequence>MVVYVCKQGDRRQKCTSSGVRPNQRSFKVGCPAKIRLVAVEENGICQLRVTTCHLYHSNHPVGPEIMKVFPEMRKPDSDNTLNKILALPSVSARDIQQYVQETQNKVLFNSDIHNLRRKVVKGLDVSETERIGQQLKTVEEEGGKFMFAINDTSELQYVAFITKTMLESITTYPEVLVLDVTYQTNVNNMT</sequence>
<dbReference type="InterPro" id="IPR048324">
    <property type="entry name" value="ZSWIM1-3_RNaseH-like"/>
</dbReference>
<evidence type="ECO:0000259" key="1">
    <source>
        <dbReference type="Pfam" id="PF21056"/>
    </source>
</evidence>
<keyword evidence="3" id="KW-1185">Reference proteome</keyword>
<name>A0AAE0Z1A0_9GAST</name>
<dbReference type="AlphaFoldDB" id="A0AAE0Z1A0"/>
<feature type="domain" description="ZSWIM1/3 RNaseH-like" evidence="1">
    <location>
        <begin position="141"/>
        <end position="190"/>
    </location>
</feature>
<dbReference type="InterPro" id="IPR052579">
    <property type="entry name" value="Zinc_finger_SWIM"/>
</dbReference>
<dbReference type="Proteomes" id="UP001283361">
    <property type="component" value="Unassembled WGS sequence"/>
</dbReference>
<organism evidence="2 3">
    <name type="scientific">Elysia crispata</name>
    <name type="common">lettuce slug</name>
    <dbReference type="NCBI Taxonomy" id="231223"/>
    <lineage>
        <taxon>Eukaryota</taxon>
        <taxon>Metazoa</taxon>
        <taxon>Spiralia</taxon>
        <taxon>Lophotrochozoa</taxon>
        <taxon>Mollusca</taxon>
        <taxon>Gastropoda</taxon>
        <taxon>Heterobranchia</taxon>
        <taxon>Euthyneura</taxon>
        <taxon>Panpulmonata</taxon>
        <taxon>Sacoglossa</taxon>
        <taxon>Placobranchoidea</taxon>
        <taxon>Plakobranchidae</taxon>
        <taxon>Elysia</taxon>
    </lineage>
</organism>
<comment type="caution">
    <text evidence="2">The sequence shown here is derived from an EMBL/GenBank/DDBJ whole genome shotgun (WGS) entry which is preliminary data.</text>
</comment>
<evidence type="ECO:0000313" key="3">
    <source>
        <dbReference type="Proteomes" id="UP001283361"/>
    </source>
</evidence>
<reference evidence="2" key="1">
    <citation type="journal article" date="2023" name="G3 (Bethesda)">
        <title>A reference genome for the long-term kleptoplast-retaining sea slug Elysia crispata morphotype clarki.</title>
        <authorList>
            <person name="Eastman K.E."/>
            <person name="Pendleton A.L."/>
            <person name="Shaikh M.A."/>
            <person name="Suttiyut T."/>
            <person name="Ogas R."/>
            <person name="Tomko P."/>
            <person name="Gavelis G."/>
            <person name="Widhalm J.R."/>
            <person name="Wisecaver J.H."/>
        </authorList>
    </citation>
    <scope>NUCLEOTIDE SEQUENCE</scope>
    <source>
        <strain evidence="2">ECLA1</strain>
    </source>
</reference>